<organism evidence="1 2">
    <name type="scientific">Salix suchowensis</name>
    <dbReference type="NCBI Taxonomy" id="1278906"/>
    <lineage>
        <taxon>Eukaryota</taxon>
        <taxon>Viridiplantae</taxon>
        <taxon>Streptophyta</taxon>
        <taxon>Embryophyta</taxon>
        <taxon>Tracheophyta</taxon>
        <taxon>Spermatophyta</taxon>
        <taxon>Magnoliopsida</taxon>
        <taxon>eudicotyledons</taxon>
        <taxon>Gunneridae</taxon>
        <taxon>Pentapetalae</taxon>
        <taxon>rosids</taxon>
        <taxon>fabids</taxon>
        <taxon>Malpighiales</taxon>
        <taxon>Salicaceae</taxon>
        <taxon>Saliceae</taxon>
        <taxon>Salix</taxon>
    </lineage>
</organism>
<accession>A0ABQ9BWD5</accession>
<name>A0ABQ9BWD5_9ROSI</name>
<evidence type="ECO:0000313" key="2">
    <source>
        <dbReference type="Proteomes" id="UP001141253"/>
    </source>
</evidence>
<dbReference type="EMBL" id="JAPFFI010000006">
    <property type="protein sequence ID" value="KAJ6391492.1"/>
    <property type="molecule type" value="Genomic_DNA"/>
</dbReference>
<comment type="caution">
    <text evidence="1">The sequence shown here is derived from an EMBL/GenBank/DDBJ whole genome shotgun (WGS) entry which is preliminary data.</text>
</comment>
<evidence type="ECO:0000313" key="1">
    <source>
        <dbReference type="EMBL" id="KAJ6391492.1"/>
    </source>
</evidence>
<sequence>MLPPVYSIGPLHLLLNQVTDSDLKLIGSNLWVEEAGCLEWLDSKEARLSCLRKFWKHNCHDK</sequence>
<reference evidence="1" key="2">
    <citation type="journal article" date="2023" name="Int. J. Mol. Sci.">
        <title>De Novo Assembly and Annotation of 11 Diverse Shrub Willow (Salix) Genomes Reveals Novel Gene Organization in Sex-Linked Regions.</title>
        <authorList>
            <person name="Hyden B."/>
            <person name="Feng K."/>
            <person name="Yates T.B."/>
            <person name="Jawdy S."/>
            <person name="Cereghino C."/>
            <person name="Smart L.B."/>
            <person name="Muchero W."/>
        </authorList>
    </citation>
    <scope>NUCLEOTIDE SEQUENCE</scope>
    <source>
        <tissue evidence="1">Shoot tip</tissue>
    </source>
</reference>
<dbReference type="Gene3D" id="3.40.50.2000">
    <property type="entry name" value="Glycogen Phosphorylase B"/>
    <property type="match status" value="2"/>
</dbReference>
<protein>
    <submittedName>
        <fullName evidence="1">Uncharacterized protein</fullName>
    </submittedName>
</protein>
<proteinExistence type="predicted"/>
<keyword evidence="2" id="KW-1185">Reference proteome</keyword>
<dbReference type="Proteomes" id="UP001141253">
    <property type="component" value="Chromosome 2"/>
</dbReference>
<gene>
    <name evidence="1" type="ORF">OIU77_025467</name>
</gene>
<dbReference type="SUPFAM" id="SSF53756">
    <property type="entry name" value="UDP-Glycosyltransferase/glycogen phosphorylase"/>
    <property type="match status" value="1"/>
</dbReference>
<reference evidence="1" key="1">
    <citation type="submission" date="2022-10" db="EMBL/GenBank/DDBJ databases">
        <authorList>
            <person name="Hyden B.L."/>
            <person name="Feng K."/>
            <person name="Yates T."/>
            <person name="Jawdy S."/>
            <person name="Smart L.B."/>
            <person name="Muchero W."/>
        </authorList>
    </citation>
    <scope>NUCLEOTIDE SEQUENCE</scope>
    <source>
        <tissue evidence="1">Shoot tip</tissue>
    </source>
</reference>